<keyword evidence="5" id="KW-1185">Reference proteome</keyword>
<evidence type="ECO:0000256" key="1">
    <source>
        <dbReference type="PROSITE-ProRule" id="PRU00169"/>
    </source>
</evidence>
<evidence type="ECO:0000313" key="5">
    <source>
        <dbReference type="Proteomes" id="UP000050509"/>
    </source>
</evidence>
<dbReference type="GO" id="GO:0052621">
    <property type="term" value="F:diguanylate cyclase activity"/>
    <property type="evidence" value="ECO:0007669"/>
    <property type="project" value="TreeGrafter"/>
</dbReference>
<sequence length="308" mass="34110">MKVLLADDDPVSRIMVRVPLLRLGYEVREVADGEQAWALLQNEPFSIMITDWLMPRLDGPGLIQRIRNADLPNYLYSILLTSKDAKDDIIAGLDAGADDYLSKPLHPNELRARISIATRIIDLETRLRAERDTDALTSLRNRRAISAAGHAELSRAARERTPLSVVLVDIDHFKQVNDRHGHQAGDQALRLVATTITQNLRPYDSVGRWGGEEILLLLPNTTSEHAASVSERVRSAIATTPLILETGEAVPLSVSMGLASTDSVDLTQFEPLLQCADSALYYAKQHGRDQVVIYQPAPSSSHYSSFQK</sequence>
<dbReference type="Proteomes" id="UP000050509">
    <property type="component" value="Unassembled WGS sequence"/>
</dbReference>
<evidence type="ECO:0008006" key="6">
    <source>
        <dbReference type="Google" id="ProtNLM"/>
    </source>
</evidence>
<dbReference type="EMBL" id="LJCR01000244">
    <property type="protein sequence ID" value="KPV53497.1"/>
    <property type="molecule type" value="Genomic_DNA"/>
</dbReference>
<dbReference type="SMART" id="SM00448">
    <property type="entry name" value="REC"/>
    <property type="match status" value="1"/>
</dbReference>
<dbReference type="InterPro" id="IPR000160">
    <property type="entry name" value="GGDEF_dom"/>
</dbReference>
<reference evidence="4 5" key="1">
    <citation type="submission" date="2015-09" db="EMBL/GenBank/DDBJ databases">
        <title>Draft genome sequence of Kouleothrix aurantiaca JCM 19913.</title>
        <authorList>
            <person name="Hemp J."/>
        </authorList>
    </citation>
    <scope>NUCLEOTIDE SEQUENCE [LARGE SCALE GENOMIC DNA]</scope>
    <source>
        <strain evidence="4 5">COM-B</strain>
    </source>
</reference>
<dbReference type="SMART" id="SM00267">
    <property type="entry name" value="GGDEF"/>
    <property type="match status" value="1"/>
</dbReference>
<dbReference type="FunFam" id="3.30.70.270:FF:000001">
    <property type="entry name" value="Diguanylate cyclase domain protein"/>
    <property type="match status" value="1"/>
</dbReference>
<gene>
    <name evidence="4" type="ORF">SE17_09315</name>
</gene>
<name>A0A0P9DTL1_9CHLR</name>
<proteinExistence type="predicted"/>
<dbReference type="Gene3D" id="3.40.50.2300">
    <property type="match status" value="1"/>
</dbReference>
<dbReference type="PROSITE" id="PS50110">
    <property type="entry name" value="RESPONSE_REGULATORY"/>
    <property type="match status" value="1"/>
</dbReference>
<dbReference type="AlphaFoldDB" id="A0A0P9DTL1"/>
<dbReference type="PANTHER" id="PTHR45138:SF9">
    <property type="entry name" value="DIGUANYLATE CYCLASE DGCM-RELATED"/>
    <property type="match status" value="1"/>
</dbReference>
<dbReference type="CDD" id="cd01949">
    <property type="entry name" value="GGDEF"/>
    <property type="match status" value="1"/>
</dbReference>
<dbReference type="Gene3D" id="3.30.70.270">
    <property type="match status" value="1"/>
</dbReference>
<evidence type="ECO:0000259" key="3">
    <source>
        <dbReference type="PROSITE" id="PS50887"/>
    </source>
</evidence>
<dbReference type="CDD" id="cd17574">
    <property type="entry name" value="REC_OmpR"/>
    <property type="match status" value="1"/>
</dbReference>
<dbReference type="PANTHER" id="PTHR45138">
    <property type="entry name" value="REGULATORY COMPONENTS OF SENSORY TRANSDUCTION SYSTEM"/>
    <property type="match status" value="1"/>
</dbReference>
<keyword evidence="1" id="KW-0597">Phosphoprotein</keyword>
<organism evidence="4 5">
    <name type="scientific">Kouleothrix aurantiaca</name>
    <dbReference type="NCBI Taxonomy" id="186479"/>
    <lineage>
        <taxon>Bacteria</taxon>
        <taxon>Bacillati</taxon>
        <taxon>Chloroflexota</taxon>
        <taxon>Chloroflexia</taxon>
        <taxon>Chloroflexales</taxon>
        <taxon>Roseiflexineae</taxon>
        <taxon>Roseiflexaceae</taxon>
        <taxon>Kouleothrix</taxon>
    </lineage>
</organism>
<dbReference type="GO" id="GO:0000160">
    <property type="term" value="P:phosphorelay signal transduction system"/>
    <property type="evidence" value="ECO:0007669"/>
    <property type="project" value="InterPro"/>
</dbReference>
<dbReference type="PATRIC" id="fig|186479.3.peg.4901"/>
<feature type="domain" description="GGDEF" evidence="3">
    <location>
        <begin position="161"/>
        <end position="296"/>
    </location>
</feature>
<feature type="modified residue" description="4-aspartylphosphate" evidence="1">
    <location>
        <position position="51"/>
    </location>
</feature>
<comment type="caution">
    <text evidence="4">The sequence shown here is derived from an EMBL/GenBank/DDBJ whole genome shotgun (WGS) entry which is preliminary data.</text>
</comment>
<evidence type="ECO:0000313" key="4">
    <source>
        <dbReference type="EMBL" id="KPV53497.1"/>
    </source>
</evidence>
<evidence type="ECO:0000259" key="2">
    <source>
        <dbReference type="PROSITE" id="PS50110"/>
    </source>
</evidence>
<dbReference type="InterPro" id="IPR050469">
    <property type="entry name" value="Diguanylate_Cyclase"/>
</dbReference>
<dbReference type="InterPro" id="IPR001789">
    <property type="entry name" value="Sig_transdc_resp-reg_receiver"/>
</dbReference>
<feature type="domain" description="Response regulatory" evidence="2">
    <location>
        <begin position="2"/>
        <end position="118"/>
    </location>
</feature>
<protein>
    <recommendedName>
        <fullName evidence="6">Diguanylate cyclase</fullName>
    </recommendedName>
</protein>
<accession>A0A0P9DTL1</accession>
<dbReference type="PROSITE" id="PS50887">
    <property type="entry name" value="GGDEF"/>
    <property type="match status" value="1"/>
</dbReference>
<dbReference type="GO" id="GO:0005886">
    <property type="term" value="C:plasma membrane"/>
    <property type="evidence" value="ECO:0007669"/>
    <property type="project" value="TreeGrafter"/>
</dbReference>
<dbReference type="InterPro" id="IPR043128">
    <property type="entry name" value="Rev_trsase/Diguanyl_cyclase"/>
</dbReference>
<dbReference type="InterPro" id="IPR029787">
    <property type="entry name" value="Nucleotide_cyclase"/>
</dbReference>
<dbReference type="SUPFAM" id="SSF55073">
    <property type="entry name" value="Nucleotide cyclase"/>
    <property type="match status" value="1"/>
</dbReference>
<dbReference type="NCBIfam" id="TIGR00254">
    <property type="entry name" value="GGDEF"/>
    <property type="match status" value="1"/>
</dbReference>
<dbReference type="GO" id="GO:0043709">
    <property type="term" value="P:cell adhesion involved in single-species biofilm formation"/>
    <property type="evidence" value="ECO:0007669"/>
    <property type="project" value="TreeGrafter"/>
</dbReference>
<dbReference type="InterPro" id="IPR011006">
    <property type="entry name" value="CheY-like_superfamily"/>
</dbReference>
<dbReference type="SUPFAM" id="SSF52172">
    <property type="entry name" value="CheY-like"/>
    <property type="match status" value="1"/>
</dbReference>
<dbReference type="Pfam" id="PF00990">
    <property type="entry name" value="GGDEF"/>
    <property type="match status" value="1"/>
</dbReference>
<dbReference type="GO" id="GO:1902201">
    <property type="term" value="P:negative regulation of bacterial-type flagellum-dependent cell motility"/>
    <property type="evidence" value="ECO:0007669"/>
    <property type="project" value="TreeGrafter"/>
</dbReference>
<dbReference type="Pfam" id="PF00072">
    <property type="entry name" value="Response_reg"/>
    <property type="match status" value="1"/>
</dbReference>